<keyword evidence="1" id="KW-1133">Transmembrane helix</keyword>
<feature type="transmembrane region" description="Helical" evidence="1">
    <location>
        <begin position="360"/>
        <end position="381"/>
    </location>
</feature>
<evidence type="ECO:0000313" key="2">
    <source>
        <dbReference type="EMBL" id="UJG44427.1"/>
    </source>
</evidence>
<dbReference type="AlphaFoldDB" id="A0A9Y1FP40"/>
<feature type="transmembrane region" description="Helical" evidence="1">
    <location>
        <begin position="401"/>
        <end position="425"/>
    </location>
</feature>
<proteinExistence type="predicted"/>
<evidence type="ECO:0008006" key="3">
    <source>
        <dbReference type="Google" id="ProtNLM"/>
    </source>
</evidence>
<organism evidence="2">
    <name type="scientific">Candidatus Heimdallarchaeum endolithica</name>
    <dbReference type="NCBI Taxonomy" id="2876572"/>
    <lineage>
        <taxon>Archaea</taxon>
        <taxon>Promethearchaeati</taxon>
        <taxon>Candidatus Heimdallarchaeota</taxon>
        <taxon>Candidatus Heimdallarchaeia (ex Rinke et al. 2021) (nom. nud.)</taxon>
        <taxon>Candidatus Heimdallarchaeales</taxon>
        <taxon>Candidatus Heimdallarchaeaceae</taxon>
        <taxon>Candidatus Heimdallarchaeum</taxon>
    </lineage>
</organism>
<feature type="transmembrane region" description="Helical" evidence="1">
    <location>
        <begin position="319"/>
        <end position="340"/>
    </location>
</feature>
<feature type="transmembrane region" description="Helical" evidence="1">
    <location>
        <begin position="258"/>
        <end position="276"/>
    </location>
</feature>
<name>A0A9Y1FP40_9ARCH</name>
<evidence type="ECO:0000256" key="1">
    <source>
        <dbReference type="SAM" id="Phobius"/>
    </source>
</evidence>
<protein>
    <recommendedName>
        <fullName evidence="3">Heparan-alpha-glucosaminide N-acetyltransferase catalytic domain-containing protein</fullName>
    </recommendedName>
</protein>
<dbReference type="Proteomes" id="UP001200513">
    <property type="component" value="Chromosome"/>
</dbReference>
<accession>A0A9Y1FP40</accession>
<sequence>MHLIERIPIPVKEDTSSLERIVTLDFLRGVAILFMTFAHCFYHSYDYSWAIENPELLLAYPKILVGIGALIAYLGSWNTFFLLISSIVNTYSMTKRIKNGKEAKEVFRKRLLSGMILLFYSYFIDAFGYYGYLGYAIRTGDWSNTYFIWAQLFQISTIQIISLSIIITTIINYYLLRNGKQDNDRKNLFIYGFLALAILVSTQFVHDCVDNMNWEKPTVYPGIVTPVIEPNWPNPYIQANNASIRTFFLVIVAGHLEPIFPCLATGFIGAMIGIILSNDHPPKKLPLFASLGGLIFIIIGIILIFLGLPYSLFDQRPEISTFIIQLGGQIMVVMLFLRIVEYRGKSEKFANNLIVKHFRLWAIASLSIFWLEIVDLFPKWILNIIFAKKIGKNLFEHSLGYGYFTIALGVGAFSFLFYELIVFLWSRVNFKGSFEWFLINLQAIGSKTKSKRLNVKALLNQSKYIVFVDITKEQKKSEGV</sequence>
<gene>
    <name evidence="2" type="ORF">K9W46_04410</name>
</gene>
<feature type="transmembrane region" description="Helical" evidence="1">
    <location>
        <begin position="21"/>
        <end position="45"/>
    </location>
</feature>
<keyword evidence="1" id="KW-0812">Transmembrane</keyword>
<reference evidence="2" key="1">
    <citation type="journal article" date="2022" name="Nat. Microbiol.">
        <title>Unique mobile elements and scalable gene flow at the prokaryote-eukaryote boundary revealed by circularized Asgard archaea genomes.</title>
        <authorList>
            <person name="Wu F."/>
            <person name="Speth D.R."/>
            <person name="Philosof A."/>
            <person name="Cremiere A."/>
            <person name="Narayanan A."/>
            <person name="Barco R.A."/>
            <person name="Connon S.A."/>
            <person name="Amend J.P."/>
            <person name="Antoshechkin I.A."/>
            <person name="Orphan V.J."/>
        </authorList>
    </citation>
    <scope>NUCLEOTIDE SEQUENCE</scope>
    <source>
        <strain evidence="2">PR6</strain>
    </source>
</reference>
<feature type="transmembrane region" description="Helical" evidence="1">
    <location>
        <begin position="288"/>
        <end position="313"/>
    </location>
</feature>
<dbReference type="EMBL" id="CP084167">
    <property type="protein sequence ID" value="UJG44427.1"/>
    <property type="molecule type" value="Genomic_DNA"/>
</dbReference>
<keyword evidence="1" id="KW-0472">Membrane</keyword>
<feature type="transmembrane region" description="Helical" evidence="1">
    <location>
        <begin position="188"/>
        <end position="206"/>
    </location>
</feature>
<feature type="transmembrane region" description="Helical" evidence="1">
    <location>
        <begin position="152"/>
        <end position="176"/>
    </location>
</feature>
<feature type="transmembrane region" description="Helical" evidence="1">
    <location>
        <begin position="65"/>
        <end position="91"/>
    </location>
</feature>
<feature type="transmembrane region" description="Helical" evidence="1">
    <location>
        <begin position="111"/>
        <end position="132"/>
    </location>
</feature>